<dbReference type="InterPro" id="IPR018307">
    <property type="entry name" value="ABL9/DENND6_dom"/>
</dbReference>
<feature type="compositionally biased region" description="Polar residues" evidence="2">
    <location>
        <begin position="688"/>
        <end position="704"/>
    </location>
</feature>
<dbReference type="PANTHER" id="PTHR31017">
    <property type="entry name" value="LATE SECRETORY PATHWAY PROTEIN AVL9-RELATED"/>
    <property type="match status" value="1"/>
</dbReference>
<feature type="domain" description="UDENN" evidence="3">
    <location>
        <begin position="115"/>
        <end position="573"/>
    </location>
</feature>
<dbReference type="AlphaFoldDB" id="A0A8H3TRH6"/>
<reference evidence="4" key="1">
    <citation type="submission" date="2020-07" db="EMBL/GenBank/DDBJ databases">
        <title>Draft Genome Sequence of a Deep-Sea Yeast, Naganishia (Cryptococcus) liquefaciens strain N6.</title>
        <authorList>
            <person name="Han Y.W."/>
            <person name="Kajitani R."/>
            <person name="Morimoto H."/>
            <person name="Parhat M."/>
            <person name="Tsubouchi H."/>
            <person name="Bakenova O."/>
            <person name="Ogata M."/>
            <person name="Argunhan B."/>
            <person name="Aoki R."/>
            <person name="Kajiwara S."/>
            <person name="Itoh T."/>
            <person name="Iwasaki H."/>
        </authorList>
    </citation>
    <scope>NUCLEOTIDE SEQUENCE</scope>
    <source>
        <strain evidence="4">N6</strain>
    </source>
</reference>
<dbReference type="GO" id="GO:0005737">
    <property type="term" value="C:cytoplasm"/>
    <property type="evidence" value="ECO:0007669"/>
    <property type="project" value="TreeGrafter"/>
</dbReference>
<evidence type="ECO:0000256" key="1">
    <source>
        <dbReference type="ARBA" id="ARBA00038178"/>
    </source>
</evidence>
<dbReference type="PANTHER" id="PTHR31017:SF1">
    <property type="entry name" value="LATE SECRETORY PATHWAY PROTEIN AVL9 HOMOLOG"/>
    <property type="match status" value="1"/>
</dbReference>
<name>A0A8H3TRH6_9TREE</name>
<feature type="compositionally biased region" description="Polar residues" evidence="2">
    <location>
        <begin position="38"/>
        <end position="50"/>
    </location>
</feature>
<sequence length="734" mass="80964">MSPAASKIRTSGGYQEPDLEDDGDITVAPISYPPPSQNPFNQSRPSVQKFGNSGGSVTSGRSTSDADTLSRIPSNPTQGNKALGESELNPTDQGPLNFDSTPKIPLTNGSDPVVLGVAVVDFNHVVGPTVEWSYPESLTKALKNDEGLSRLLPFLALPDGAHLSEEDYSYFHCVYSPSQSFSNTDEQSEKGEDETDTFPAKQTIFGISCNRQIAASDLLHKASDVTRSTVQKAVVVLASRPVFGPIRDKLGVVTRAFFAQRDFSQTDLLPQFYLSLEFGLQGKESEGGMYIGTSLRDFLYKFRHRTLTLVKMMMLQKRILFYGYPVEKLCTYQYSLISLMPGLLMNLADAGDPSLDFRSESAKKPTSLRTSDRNSLLRYMGLPLHTFGKDSFFQPYLPLQQIDMLTAKSWLVGTTNSIVTQQRDCQWDLLINIEQNTFEFHDKELERLVTLTPSDRAWMDQVVRSVEDTWNPADPTRPMGMVFRGSDDDLRGKFEEYICSVLATLKYSDYVRKDQNTVMPGGEVAPNFAQPYSEKWLDAFRQTSAYDTWNKSTDDLLFDICEPRHPCEGKTSAVSDIGIRLAEGFHDLHLHEQLGPTREAIGTAIAAGSTSLYRAFDGMRSEVANRLREREAPAATALKETRSATTETQAADAPPSTITAIPDFRSTIGGFGSFFGSKLASIQHAVSAQRQSVPSPITSQTPTKTGLRPLNLSAAASPPKKSRESRPTSSSSNI</sequence>
<evidence type="ECO:0000313" key="4">
    <source>
        <dbReference type="EMBL" id="GHJ86101.1"/>
    </source>
</evidence>
<keyword evidence="5" id="KW-1185">Reference proteome</keyword>
<accession>A0A8H3TRH6</accession>
<evidence type="ECO:0000256" key="2">
    <source>
        <dbReference type="SAM" id="MobiDB-lite"/>
    </source>
</evidence>
<dbReference type="InterPro" id="IPR051731">
    <property type="entry name" value="DENND11/AVL9_GEFs"/>
</dbReference>
<dbReference type="EMBL" id="BLZA01000017">
    <property type="protein sequence ID" value="GHJ86101.1"/>
    <property type="molecule type" value="Genomic_DNA"/>
</dbReference>
<feature type="compositionally biased region" description="Polar residues" evidence="2">
    <location>
        <begin position="88"/>
        <end position="100"/>
    </location>
</feature>
<comment type="similarity">
    <text evidence="1">Belongs to the AVL9 family.</text>
</comment>
<dbReference type="InterPro" id="IPR037516">
    <property type="entry name" value="Tripartite_DENN"/>
</dbReference>
<dbReference type="Proteomes" id="UP000620104">
    <property type="component" value="Unassembled WGS sequence"/>
</dbReference>
<feature type="compositionally biased region" description="Polar residues" evidence="2">
    <location>
        <begin position="65"/>
        <end position="80"/>
    </location>
</feature>
<evidence type="ECO:0000259" key="3">
    <source>
        <dbReference type="PROSITE" id="PS50211"/>
    </source>
</evidence>
<dbReference type="PROSITE" id="PS50211">
    <property type="entry name" value="DENN"/>
    <property type="match status" value="1"/>
</dbReference>
<organism evidence="4 5">
    <name type="scientific">Naganishia liquefaciens</name>
    <dbReference type="NCBI Taxonomy" id="104408"/>
    <lineage>
        <taxon>Eukaryota</taxon>
        <taxon>Fungi</taxon>
        <taxon>Dikarya</taxon>
        <taxon>Basidiomycota</taxon>
        <taxon>Agaricomycotina</taxon>
        <taxon>Tremellomycetes</taxon>
        <taxon>Filobasidiales</taxon>
        <taxon>Filobasidiaceae</taxon>
        <taxon>Naganishia</taxon>
    </lineage>
</organism>
<proteinExistence type="inferred from homology"/>
<feature type="region of interest" description="Disordered" evidence="2">
    <location>
        <begin position="630"/>
        <end position="658"/>
    </location>
</feature>
<evidence type="ECO:0000313" key="5">
    <source>
        <dbReference type="Proteomes" id="UP000620104"/>
    </source>
</evidence>
<comment type="caution">
    <text evidence="4">The sequence shown here is derived from an EMBL/GenBank/DDBJ whole genome shotgun (WGS) entry which is preliminary data.</text>
</comment>
<dbReference type="Pfam" id="PF09794">
    <property type="entry name" value="Avl9"/>
    <property type="match status" value="1"/>
</dbReference>
<feature type="region of interest" description="Disordered" evidence="2">
    <location>
        <begin position="1"/>
        <end position="104"/>
    </location>
</feature>
<feature type="region of interest" description="Disordered" evidence="2">
    <location>
        <begin position="688"/>
        <end position="734"/>
    </location>
</feature>
<gene>
    <name evidence="4" type="ORF">NliqN6_2503</name>
</gene>
<dbReference type="OrthoDB" id="26278at2759"/>
<protein>
    <recommendedName>
        <fullName evidence="3">UDENN domain-containing protein</fullName>
    </recommendedName>
</protein>